<dbReference type="PANTHER" id="PTHR43857:SF1">
    <property type="entry name" value="YJGH FAMILY PROTEIN"/>
    <property type="match status" value="1"/>
</dbReference>
<protein>
    <submittedName>
        <fullName evidence="1">RidA family protein</fullName>
    </submittedName>
</protein>
<evidence type="ECO:0000313" key="1">
    <source>
        <dbReference type="EMBL" id="QNG52073.1"/>
    </source>
</evidence>
<organism evidence="1 2">
    <name type="scientific">Pseudonocardia petroleophila</name>
    <dbReference type="NCBI Taxonomy" id="37331"/>
    <lineage>
        <taxon>Bacteria</taxon>
        <taxon>Bacillati</taxon>
        <taxon>Actinomycetota</taxon>
        <taxon>Actinomycetes</taxon>
        <taxon>Pseudonocardiales</taxon>
        <taxon>Pseudonocardiaceae</taxon>
        <taxon>Pseudonocardia</taxon>
    </lineage>
</organism>
<dbReference type="Gene3D" id="3.30.1330.40">
    <property type="entry name" value="RutC-like"/>
    <property type="match status" value="1"/>
</dbReference>
<sequence length="133" mass="14542">MATISDTFNHDVPWESAYGYSQALRVGDTVYVSGQLAHDDQGLLGENDIDKQLEVSFAHLDRALGHFGATRRQVIETRVIMTEFRANFGPVAAAHSAYFGDHRPTSTTFGVTELALPGQLVEIGAIVLLDLPR</sequence>
<proteinExistence type="predicted"/>
<dbReference type="KEGG" id="ppel:H6H00_29120"/>
<evidence type="ECO:0000313" key="2">
    <source>
        <dbReference type="Proteomes" id="UP000515728"/>
    </source>
</evidence>
<dbReference type="PANTHER" id="PTHR43857">
    <property type="entry name" value="BLR7761 PROTEIN"/>
    <property type="match status" value="1"/>
</dbReference>
<keyword evidence="2" id="KW-1185">Reference proteome</keyword>
<dbReference type="Proteomes" id="UP000515728">
    <property type="component" value="Chromosome"/>
</dbReference>
<dbReference type="RefSeq" id="WP_185718824.1">
    <property type="nucleotide sequence ID" value="NZ_BAAAWI010000001.1"/>
</dbReference>
<dbReference type="InterPro" id="IPR035959">
    <property type="entry name" value="RutC-like_sf"/>
</dbReference>
<name>A0A7G7MH12_9PSEU</name>
<dbReference type="Pfam" id="PF01042">
    <property type="entry name" value="Ribonuc_L-PSP"/>
    <property type="match status" value="1"/>
</dbReference>
<dbReference type="SUPFAM" id="SSF55298">
    <property type="entry name" value="YjgF-like"/>
    <property type="match status" value="1"/>
</dbReference>
<reference evidence="1 2" key="1">
    <citation type="submission" date="2020-08" db="EMBL/GenBank/DDBJ databases">
        <authorList>
            <person name="Mo P."/>
        </authorList>
    </citation>
    <scope>NUCLEOTIDE SEQUENCE [LARGE SCALE GENOMIC DNA]</scope>
    <source>
        <strain evidence="1 2">CGMCC 4.1532</strain>
    </source>
</reference>
<dbReference type="EMBL" id="CP060131">
    <property type="protein sequence ID" value="QNG52073.1"/>
    <property type="molecule type" value="Genomic_DNA"/>
</dbReference>
<dbReference type="AlphaFoldDB" id="A0A7G7MH12"/>
<accession>A0A7G7MH12</accession>
<gene>
    <name evidence="1" type="ORF">H6H00_29120</name>
</gene>
<dbReference type="InterPro" id="IPR006175">
    <property type="entry name" value="YjgF/YER057c/UK114"/>
</dbReference>